<accession>A0A1E7FXN8</accession>
<dbReference type="EMBL" id="KV784353">
    <property type="protein sequence ID" value="OEU22907.1"/>
    <property type="molecule type" value="Genomic_DNA"/>
</dbReference>
<organism evidence="3 4">
    <name type="scientific">Fragilariopsis cylindrus CCMP1102</name>
    <dbReference type="NCBI Taxonomy" id="635003"/>
    <lineage>
        <taxon>Eukaryota</taxon>
        <taxon>Sar</taxon>
        <taxon>Stramenopiles</taxon>
        <taxon>Ochrophyta</taxon>
        <taxon>Bacillariophyta</taxon>
        <taxon>Bacillariophyceae</taxon>
        <taxon>Bacillariophycidae</taxon>
        <taxon>Bacillariales</taxon>
        <taxon>Bacillariaceae</taxon>
        <taxon>Fragilariopsis</taxon>
    </lineage>
</organism>
<keyword evidence="4" id="KW-1185">Reference proteome</keyword>
<feature type="region of interest" description="Disordered" evidence="1">
    <location>
        <begin position="478"/>
        <end position="502"/>
    </location>
</feature>
<keyword evidence="2" id="KW-0472">Membrane</keyword>
<evidence type="ECO:0000256" key="1">
    <source>
        <dbReference type="SAM" id="MobiDB-lite"/>
    </source>
</evidence>
<dbReference type="OrthoDB" id="43541at2759"/>
<feature type="compositionally biased region" description="Low complexity" evidence="1">
    <location>
        <begin position="490"/>
        <end position="502"/>
    </location>
</feature>
<dbReference type="InParanoid" id="A0A1E7FXN8"/>
<evidence type="ECO:0000313" key="4">
    <source>
        <dbReference type="Proteomes" id="UP000095751"/>
    </source>
</evidence>
<gene>
    <name evidence="3" type="ORF">FRACYDRAFT_223659</name>
</gene>
<name>A0A1E7FXN8_9STRA</name>
<reference evidence="3 4" key="1">
    <citation type="submission" date="2016-09" db="EMBL/GenBank/DDBJ databases">
        <title>Extensive genetic diversity and differential bi-allelic expression allows diatom success in the polar Southern Ocean.</title>
        <authorList>
            <consortium name="DOE Joint Genome Institute"/>
            <person name="Mock T."/>
            <person name="Otillar R.P."/>
            <person name="Strauss J."/>
            <person name="Dupont C."/>
            <person name="Frickenhaus S."/>
            <person name="Maumus F."/>
            <person name="Mcmullan M."/>
            <person name="Sanges R."/>
            <person name="Schmutz J."/>
            <person name="Toseland A."/>
            <person name="Valas R."/>
            <person name="Veluchamy A."/>
            <person name="Ward B.J."/>
            <person name="Allen A."/>
            <person name="Barry K."/>
            <person name="Falciatore A."/>
            <person name="Ferrante M."/>
            <person name="Fortunato A.E."/>
            <person name="Gloeckner G."/>
            <person name="Gruber A."/>
            <person name="Hipkin R."/>
            <person name="Janech M."/>
            <person name="Kroth P."/>
            <person name="Leese F."/>
            <person name="Lindquist E."/>
            <person name="Lyon B.R."/>
            <person name="Martin J."/>
            <person name="Mayer C."/>
            <person name="Parker M."/>
            <person name="Quesneville H."/>
            <person name="Raymond J."/>
            <person name="Uhlig C."/>
            <person name="Valentin K.U."/>
            <person name="Worden A.Z."/>
            <person name="Armbrust E.V."/>
            <person name="Bowler C."/>
            <person name="Green B."/>
            <person name="Moulton V."/>
            <person name="Van Oosterhout C."/>
            <person name="Grigoriev I."/>
        </authorList>
    </citation>
    <scope>NUCLEOTIDE SEQUENCE [LARGE SCALE GENOMIC DNA]</scope>
    <source>
        <strain evidence="3 4">CCMP1102</strain>
    </source>
</reference>
<keyword evidence="2" id="KW-1133">Transmembrane helix</keyword>
<sequence>METLLLRLRVLCFQSTTIIQRNNQRNRHRRRRRHDDDEPPFFILFLQVGTVLLLVCLATFHVYQYYTTSNSNGVVSTNDTYGDDDDYDYDAVNAAKQQDDKKELKLNQLLHPIKQEQQSQSQNNNDIDEETIIIKAPVRKTAPPLPNFELSKSAEWDVYSTYDRCSPLLANENNNNSNSNNNKPFWQAVRELQKNFTETYGGENAARMLLDRGMTTFRSSSSNSNSFTNTSTSTPPIDIIVTACRLRQAKLEKRPFRLAFGGYSVTTGHGNRHSDSYPFQLKEFLEPIIKLAGIVSLKVNNAAIGGVPSFPYGWCMKEFWGGETKTTAINDAQSIPDVVSWDFGMNEPGGPEGLEAYVRHLLSTYNSNIGPPPKLIVKDYFAADHRKDVLAKYSSLLRDPIVLHTDVAAKPFLAREEEFRPLGFQKWREWGAPKGSPGQAPHHPAVQEHKLNGYILAMHFVTALEYMIYMEERENEKRKSEDTNWCQQHSSTTTSESLSSGDVSSLTPFFSLPPPESKRIANDTKLHYDGILFGNPIMDQSININNIKNVTSTQNGTFVSWIMNPVRCRTTFEPKVSGDLSEIIVSGSIGEDLDVLLPKSQYYYNKGWTFDLSEAEKTAKKKLSTYPDGLGFRDSKEAYYGIYESSTMTLLLPYEMTEIDLEVEQNSSLLPKAGDSASEFYGSVVICQVNEKSLNSFDPDSCNFDTDVGVRIGGINVTQNNTKMFDTIGSVYLGKPICKHITIPSEALLTSHNTLLNEGDDPSLGVVGQSDHIKLLEEDQTGLLVEVFVSNPHIVHINQACSISHVVWEEKATKFIEYRKIQSTTKK</sequence>
<dbReference type="Proteomes" id="UP000095751">
    <property type="component" value="Unassembled WGS sequence"/>
</dbReference>
<evidence type="ECO:0000313" key="3">
    <source>
        <dbReference type="EMBL" id="OEU22907.1"/>
    </source>
</evidence>
<evidence type="ECO:0000256" key="2">
    <source>
        <dbReference type="SAM" id="Phobius"/>
    </source>
</evidence>
<feature type="transmembrane region" description="Helical" evidence="2">
    <location>
        <begin position="41"/>
        <end position="63"/>
    </location>
</feature>
<proteinExistence type="predicted"/>
<protein>
    <submittedName>
        <fullName evidence="3">Uncharacterized protein</fullName>
    </submittedName>
</protein>
<dbReference type="AlphaFoldDB" id="A0A1E7FXN8"/>
<dbReference type="KEGG" id="fcy:FRACYDRAFT_223659"/>
<keyword evidence="2" id="KW-0812">Transmembrane</keyword>